<dbReference type="Proteomes" id="UP000600918">
    <property type="component" value="Unassembled WGS sequence"/>
</dbReference>
<accession>A0A834JGR7</accession>
<comment type="caution">
    <text evidence="1">The sequence shown here is derived from an EMBL/GenBank/DDBJ whole genome shotgun (WGS) entry which is preliminary data.</text>
</comment>
<sequence length="162" mass="17870">MELCLAVDRSFFHGAYATLPTDLGDAGSRGEVSRFGIPPKGSPLPRDVSVCWVHRARCLVHIVLEGTMLDGLPKQRRDASISDICVSIKETSRVRAAAVGLIGIDSRVAEDYDGSTRVRQLPRRSDGRQPFVHGAPYLPEEICELVANLLSTCQKFIDHAWR</sequence>
<dbReference type="AlphaFoldDB" id="A0A834JGR7"/>
<dbReference type="EMBL" id="JACSDY010000025">
    <property type="protein sequence ID" value="KAF7387547.1"/>
    <property type="molecule type" value="Genomic_DNA"/>
</dbReference>
<evidence type="ECO:0000313" key="2">
    <source>
        <dbReference type="Proteomes" id="UP000600918"/>
    </source>
</evidence>
<keyword evidence="2" id="KW-1185">Reference proteome</keyword>
<evidence type="ECO:0000313" key="1">
    <source>
        <dbReference type="EMBL" id="KAF7387547.1"/>
    </source>
</evidence>
<organism evidence="1 2">
    <name type="scientific">Vespula pensylvanica</name>
    <name type="common">Western yellow jacket</name>
    <name type="synonym">Wasp</name>
    <dbReference type="NCBI Taxonomy" id="30213"/>
    <lineage>
        <taxon>Eukaryota</taxon>
        <taxon>Metazoa</taxon>
        <taxon>Ecdysozoa</taxon>
        <taxon>Arthropoda</taxon>
        <taxon>Hexapoda</taxon>
        <taxon>Insecta</taxon>
        <taxon>Pterygota</taxon>
        <taxon>Neoptera</taxon>
        <taxon>Endopterygota</taxon>
        <taxon>Hymenoptera</taxon>
        <taxon>Apocrita</taxon>
        <taxon>Aculeata</taxon>
        <taxon>Vespoidea</taxon>
        <taxon>Vespidae</taxon>
        <taxon>Vespinae</taxon>
        <taxon>Vespula</taxon>
    </lineage>
</organism>
<gene>
    <name evidence="1" type="ORF">H0235_018269</name>
</gene>
<name>A0A834JGR7_VESPE</name>
<reference evidence="1" key="1">
    <citation type="journal article" date="2020" name="G3 (Bethesda)">
        <title>High-Quality Assemblies for Three Invasive Social Wasps from the &lt;i&gt;Vespula&lt;/i&gt; Genus.</title>
        <authorList>
            <person name="Harrop T.W.R."/>
            <person name="Guhlin J."/>
            <person name="McLaughlin G.M."/>
            <person name="Permina E."/>
            <person name="Stockwell P."/>
            <person name="Gilligan J."/>
            <person name="Le Lec M.F."/>
            <person name="Gruber M.A.M."/>
            <person name="Quinn O."/>
            <person name="Lovegrove M."/>
            <person name="Duncan E.J."/>
            <person name="Remnant E.J."/>
            <person name="Van Eeckhoven J."/>
            <person name="Graham B."/>
            <person name="Knapp R.A."/>
            <person name="Langford K.W."/>
            <person name="Kronenberg Z."/>
            <person name="Press M.O."/>
            <person name="Eacker S.M."/>
            <person name="Wilson-Rankin E.E."/>
            <person name="Purcell J."/>
            <person name="Lester P.J."/>
            <person name="Dearden P.K."/>
        </authorList>
    </citation>
    <scope>NUCLEOTIDE SEQUENCE</scope>
    <source>
        <strain evidence="1">Volc-1</strain>
    </source>
</reference>
<proteinExistence type="predicted"/>
<protein>
    <submittedName>
        <fullName evidence="1">Uncharacterized protein</fullName>
    </submittedName>
</protein>